<evidence type="ECO:0000313" key="2">
    <source>
        <dbReference type="Proteomes" id="UP000034036"/>
    </source>
</evidence>
<dbReference type="Proteomes" id="UP000034036">
    <property type="component" value="Unassembled WGS sequence"/>
</dbReference>
<organism evidence="1 2">
    <name type="scientific">Candidatus Giovannonibacteria bacterium GW2011_GWF2_42_19</name>
    <dbReference type="NCBI Taxonomy" id="1618659"/>
    <lineage>
        <taxon>Bacteria</taxon>
        <taxon>Candidatus Giovannoniibacteriota</taxon>
    </lineage>
</organism>
<reference evidence="1 2" key="1">
    <citation type="journal article" date="2015" name="Nature">
        <title>rRNA introns, odd ribosomes, and small enigmatic genomes across a large radiation of phyla.</title>
        <authorList>
            <person name="Brown C.T."/>
            <person name="Hug L.A."/>
            <person name="Thomas B.C."/>
            <person name="Sharon I."/>
            <person name="Castelle C.J."/>
            <person name="Singh A."/>
            <person name="Wilkins M.J."/>
            <person name="Williams K.H."/>
            <person name="Banfield J.F."/>
        </authorList>
    </citation>
    <scope>NUCLEOTIDE SEQUENCE [LARGE SCALE GENOMIC DNA]</scope>
</reference>
<dbReference type="EMBL" id="LCDF01000021">
    <property type="protein sequence ID" value="KKS46978.1"/>
    <property type="molecule type" value="Genomic_DNA"/>
</dbReference>
<protein>
    <submittedName>
        <fullName evidence="1">Uncharacterized protein</fullName>
    </submittedName>
</protein>
<comment type="caution">
    <text evidence="1">The sequence shown here is derived from an EMBL/GenBank/DDBJ whole genome shotgun (WGS) entry which is preliminary data.</text>
</comment>
<dbReference type="AlphaFoldDB" id="A0A0G1CBF7"/>
<accession>A0A0G1CBF7</accession>
<gene>
    <name evidence="1" type="ORF">UV11_C0021G0009</name>
</gene>
<proteinExistence type="predicted"/>
<evidence type="ECO:0000313" key="1">
    <source>
        <dbReference type="EMBL" id="KKS46978.1"/>
    </source>
</evidence>
<sequence>MYLWNWFLFRLFRKKDLRLFTRLFYLTAARYGLADNVSYWLWPATRGIQSVAVFRVTGSSDENRILPLPEPLVEDLRRLFEIMYGQNVGFREALGKTFSEVLETDRNYRERIQGLLRNFRLQDKLSE</sequence>
<name>A0A0G1CBF7_9BACT</name>
<dbReference type="STRING" id="1618659.UV11_C0021G0009"/>